<dbReference type="InterPro" id="IPR027417">
    <property type="entry name" value="P-loop_NTPase"/>
</dbReference>
<evidence type="ECO:0000256" key="2">
    <source>
        <dbReference type="ARBA" id="ARBA00022741"/>
    </source>
</evidence>
<dbReference type="KEGG" id="mphc:DMC14_002935"/>
<keyword evidence="3" id="KW-0375">Hydrogen ion transport</keyword>
<dbReference type="SUPFAM" id="SSF52540">
    <property type="entry name" value="P-loop containing nucleoside triphosphate hydrolases"/>
    <property type="match status" value="1"/>
</dbReference>
<dbReference type="Pfam" id="PF00006">
    <property type="entry name" value="ATP-synt_ab"/>
    <property type="match status" value="1"/>
</dbReference>
<evidence type="ECO:0000256" key="1">
    <source>
        <dbReference type="ARBA" id="ARBA00022448"/>
    </source>
</evidence>
<name>A0A3T0TUM4_9BACT</name>
<keyword evidence="10" id="KW-0175">Coiled coil</keyword>
<keyword evidence="4" id="KW-0067">ATP-binding</keyword>
<gene>
    <name evidence="12" type="ORF">DMC14_002935</name>
</gene>
<dbReference type="GO" id="GO:0045259">
    <property type="term" value="C:proton-transporting ATP synthase complex"/>
    <property type="evidence" value="ECO:0007669"/>
    <property type="project" value="UniProtKB-KW"/>
</dbReference>
<keyword evidence="2" id="KW-0547">Nucleotide-binding</keyword>
<evidence type="ECO:0000256" key="4">
    <source>
        <dbReference type="ARBA" id="ARBA00022840"/>
    </source>
</evidence>
<dbReference type="EMBL" id="CP033058">
    <property type="protein sequence ID" value="AZZ65807.1"/>
    <property type="molecule type" value="Genomic_DNA"/>
</dbReference>
<feature type="domain" description="ATPase F1/V1/A1 complex alpha/beta subunit nucleotide-binding" evidence="11">
    <location>
        <begin position="146"/>
        <end position="356"/>
    </location>
</feature>
<feature type="coiled-coil region" evidence="10">
    <location>
        <begin position="440"/>
        <end position="470"/>
    </location>
</feature>
<dbReference type="PANTHER" id="PTHR48082">
    <property type="entry name" value="ATP SYNTHASE SUBUNIT ALPHA, MITOCHONDRIAL"/>
    <property type="match status" value="1"/>
</dbReference>
<evidence type="ECO:0000256" key="9">
    <source>
        <dbReference type="ARBA" id="ARBA00023310"/>
    </source>
</evidence>
<dbReference type="GO" id="GO:0043531">
    <property type="term" value="F:ADP binding"/>
    <property type="evidence" value="ECO:0007669"/>
    <property type="project" value="TreeGrafter"/>
</dbReference>
<keyword evidence="7" id="KW-0472">Membrane</keyword>
<keyword evidence="1" id="KW-0813">Transport</keyword>
<dbReference type="OrthoDB" id="9803053at2"/>
<dbReference type="GO" id="GO:0005524">
    <property type="term" value="F:ATP binding"/>
    <property type="evidence" value="ECO:0007669"/>
    <property type="project" value="UniProtKB-KW"/>
</dbReference>
<dbReference type="InterPro" id="IPR005294">
    <property type="entry name" value="ATP_synth_F1_asu"/>
</dbReference>
<keyword evidence="8" id="KW-0139">CF(1)</keyword>
<dbReference type="FunFam" id="3.40.50.300:FF:004039">
    <property type="entry name" value="ATP synthase subunit alpha, mitochondrial"/>
    <property type="match status" value="1"/>
</dbReference>
<dbReference type="AlphaFoldDB" id="A0A3T0TUM4"/>
<dbReference type="PANTHER" id="PTHR48082:SF2">
    <property type="entry name" value="ATP SYNTHASE SUBUNIT ALPHA, MITOCHONDRIAL"/>
    <property type="match status" value="1"/>
</dbReference>
<evidence type="ECO:0000256" key="6">
    <source>
        <dbReference type="ARBA" id="ARBA00023065"/>
    </source>
</evidence>
<evidence type="ECO:0000313" key="12">
    <source>
        <dbReference type="EMBL" id="AZZ65807.1"/>
    </source>
</evidence>
<evidence type="ECO:0000256" key="10">
    <source>
        <dbReference type="SAM" id="Coils"/>
    </source>
</evidence>
<dbReference type="GO" id="GO:0046933">
    <property type="term" value="F:proton-transporting ATP synthase activity, rotational mechanism"/>
    <property type="evidence" value="ECO:0007669"/>
    <property type="project" value="InterPro"/>
</dbReference>
<dbReference type="InterPro" id="IPR000194">
    <property type="entry name" value="ATPase_F1/V1/A1_a/bsu_nucl-bd"/>
</dbReference>
<accession>A0A3T0TUM4</accession>
<protein>
    <submittedName>
        <fullName evidence="12">ATP F0F1 synthase subunit alpha</fullName>
    </submittedName>
</protein>
<keyword evidence="6" id="KW-0406">Ion transport</keyword>
<keyword evidence="9" id="KW-0066">ATP synthesis</keyword>
<sequence>MEVKSKKTTSTRKTRKSKSSNPKVVSIFDYIVKVEGNFEYEQKQMYTLAKNPLIKFILISATKDSGFLLSNSKDSKIGDEVVLVDKKTDIYTSPEHFGKIINIFGDIILPEKTKVKISDSLPSTSIFKLATNLMSVKTLNEQLYTGITIVDLLIPIGKGQRELIIGDRQTGKTHIALNTIINASKNGIKSVYVAIGQKRESISRVYKMLEEHDALKNTIILYAPGTNVYEQYLAPYIGMAHAENISNEDDVLIVFDDLTKHANIFREIALLTNKPVGKEAMPGNMFFAHSSLLERAGSFEHRKTITALPIVQTIDGDITSLISSNIISITDGQIVTSTELFSAGKLPAIDINLSVSRTGSMVQGRTMARVATDIGKTYHKFKHHLKLAMLDYDFNEETTQLLYKGKMIDKMFLQRGFSLYSQRFLLLMSKLISWSILNGIKDEQKALEFLNALIDTNEEAKKAFETIKETADYDDNIMRGYFAYALQQYSDYMKLGWVIKLDHKYVNFEDSYLEELAHILGDK</sequence>
<dbReference type="Gene3D" id="3.40.50.12240">
    <property type="match status" value="1"/>
</dbReference>
<dbReference type="Proteomes" id="UP000256585">
    <property type="component" value="Chromosome"/>
</dbReference>
<evidence type="ECO:0000313" key="13">
    <source>
        <dbReference type="Proteomes" id="UP000256585"/>
    </source>
</evidence>
<dbReference type="PROSITE" id="PS00152">
    <property type="entry name" value="ATPASE_ALPHA_BETA"/>
    <property type="match status" value="1"/>
</dbReference>
<proteinExistence type="predicted"/>
<evidence type="ECO:0000256" key="3">
    <source>
        <dbReference type="ARBA" id="ARBA00022781"/>
    </source>
</evidence>
<organism evidence="12 13">
    <name type="scientific">Metamycoplasma phocicerebrale</name>
    <dbReference type="NCBI Taxonomy" id="142649"/>
    <lineage>
        <taxon>Bacteria</taxon>
        <taxon>Bacillati</taxon>
        <taxon>Mycoplasmatota</taxon>
        <taxon>Mycoplasmoidales</taxon>
        <taxon>Metamycoplasmataceae</taxon>
        <taxon>Metamycoplasma</taxon>
    </lineage>
</organism>
<keyword evidence="5" id="KW-1278">Translocase</keyword>
<dbReference type="NCBIfam" id="NF005523">
    <property type="entry name" value="PRK07165.1"/>
    <property type="match status" value="1"/>
</dbReference>
<keyword evidence="13" id="KW-1185">Reference proteome</keyword>
<evidence type="ECO:0000256" key="5">
    <source>
        <dbReference type="ARBA" id="ARBA00022967"/>
    </source>
</evidence>
<evidence type="ECO:0000259" key="11">
    <source>
        <dbReference type="Pfam" id="PF00006"/>
    </source>
</evidence>
<evidence type="ECO:0000256" key="8">
    <source>
        <dbReference type="ARBA" id="ARBA00023196"/>
    </source>
</evidence>
<dbReference type="InterPro" id="IPR020003">
    <property type="entry name" value="ATPase_a/bsu_AS"/>
</dbReference>
<reference evidence="12" key="1">
    <citation type="submission" date="2019-03" db="EMBL/GenBank/DDBJ databases">
        <title>Draft Sequence and Annotation of the Mycoplasma phocicerebrale Strain 1049T Genome.</title>
        <authorList>
            <person name="Frasca S.Jr."/>
            <person name="Kutish G.F."/>
            <person name="Castellanos Gell J."/>
            <person name="Michaels D.L."/>
            <person name="Brown D.R."/>
        </authorList>
    </citation>
    <scope>NUCLEOTIDE SEQUENCE</scope>
    <source>
        <strain evidence="12">1049</strain>
    </source>
</reference>
<dbReference type="NCBIfam" id="NF045936">
    <property type="entry name" value="MSC_0619_alpha"/>
    <property type="match status" value="1"/>
</dbReference>
<evidence type="ECO:0000256" key="7">
    <source>
        <dbReference type="ARBA" id="ARBA00023136"/>
    </source>
</evidence>
<dbReference type="RefSeq" id="WP_116171795.1">
    <property type="nucleotide sequence ID" value="NZ_CP033058.2"/>
</dbReference>